<dbReference type="PROSITE" id="PS01031">
    <property type="entry name" value="SHSP"/>
    <property type="match status" value="1"/>
</dbReference>
<reference evidence="5" key="1">
    <citation type="submission" date="2017-09" db="EMBL/GenBank/DDBJ databases">
        <title>Depth-based differentiation of microbial function through sediment-hosted aquifers and enrichment of novel symbionts in the deep terrestrial subsurface.</title>
        <authorList>
            <person name="Probst A.J."/>
            <person name="Ladd B."/>
            <person name="Jarett J.K."/>
            <person name="Geller-Mcgrath D.E."/>
            <person name="Sieber C.M.K."/>
            <person name="Emerson J.B."/>
            <person name="Anantharaman K."/>
            <person name="Thomas B.C."/>
            <person name="Malmstrom R."/>
            <person name="Stieglmeier M."/>
            <person name="Klingl A."/>
            <person name="Woyke T."/>
            <person name="Ryan C.M."/>
            <person name="Banfield J.F."/>
        </authorList>
    </citation>
    <scope>NUCLEOTIDE SEQUENCE [LARGE SCALE GENOMIC DNA]</scope>
</reference>
<evidence type="ECO:0000313" key="4">
    <source>
        <dbReference type="EMBL" id="PIT94727.1"/>
    </source>
</evidence>
<dbReference type="EMBL" id="PFAQ01000038">
    <property type="protein sequence ID" value="PIT94727.1"/>
    <property type="molecule type" value="Genomic_DNA"/>
</dbReference>
<evidence type="ECO:0000256" key="2">
    <source>
        <dbReference type="RuleBase" id="RU003616"/>
    </source>
</evidence>
<comment type="caution">
    <text evidence="4">The sequence shown here is derived from an EMBL/GenBank/DDBJ whole genome shotgun (WGS) entry which is preliminary data.</text>
</comment>
<sequence length="144" mass="16070">MSLIKWTPFLADSPFEEMDKMMRDLSPEATNQMGFSPAVDIYEDQNNVVIETQLAGIDPEKVDISIDNDVLTIKGEGEKKSEVDDKNYYRKEIRRGSFFRSVSLPTHVVGDKASAIAVDGVLKISVPKAALPKPKTIKIQTNKK</sequence>
<dbReference type="InterPro" id="IPR031107">
    <property type="entry name" value="Small_HSP"/>
</dbReference>
<dbReference type="Gene3D" id="2.60.40.790">
    <property type="match status" value="1"/>
</dbReference>
<comment type="similarity">
    <text evidence="1 2">Belongs to the small heat shock protein (HSP20) family.</text>
</comment>
<dbReference type="InterPro" id="IPR002068">
    <property type="entry name" value="A-crystallin/Hsp20_dom"/>
</dbReference>
<organism evidence="4 5">
    <name type="scientific">Candidatus Falkowbacteria bacterium CG10_big_fil_rev_8_21_14_0_10_39_9</name>
    <dbReference type="NCBI Taxonomy" id="1974566"/>
    <lineage>
        <taxon>Bacteria</taxon>
        <taxon>Candidatus Falkowiibacteriota</taxon>
    </lineage>
</organism>
<feature type="domain" description="SHSP" evidence="3">
    <location>
        <begin position="30"/>
        <end position="142"/>
    </location>
</feature>
<evidence type="ECO:0000313" key="5">
    <source>
        <dbReference type="Proteomes" id="UP000228900"/>
    </source>
</evidence>
<dbReference type="CDD" id="cd06464">
    <property type="entry name" value="ACD_sHsps-like"/>
    <property type="match status" value="1"/>
</dbReference>
<proteinExistence type="inferred from homology"/>
<dbReference type="SUPFAM" id="SSF49764">
    <property type="entry name" value="HSP20-like chaperones"/>
    <property type="match status" value="1"/>
</dbReference>
<accession>A0A2M6WPK1</accession>
<dbReference type="InterPro" id="IPR008978">
    <property type="entry name" value="HSP20-like_chaperone"/>
</dbReference>
<dbReference type="Proteomes" id="UP000228900">
    <property type="component" value="Unassembled WGS sequence"/>
</dbReference>
<dbReference type="AlphaFoldDB" id="A0A2M6WPK1"/>
<evidence type="ECO:0000259" key="3">
    <source>
        <dbReference type="PROSITE" id="PS01031"/>
    </source>
</evidence>
<protein>
    <recommendedName>
        <fullName evidence="3">SHSP domain-containing protein</fullName>
    </recommendedName>
</protein>
<dbReference type="PANTHER" id="PTHR11527">
    <property type="entry name" value="HEAT-SHOCK PROTEIN 20 FAMILY MEMBER"/>
    <property type="match status" value="1"/>
</dbReference>
<name>A0A2M6WPK1_9BACT</name>
<gene>
    <name evidence="4" type="ORF">COT98_02440</name>
</gene>
<dbReference type="Pfam" id="PF00011">
    <property type="entry name" value="HSP20"/>
    <property type="match status" value="1"/>
</dbReference>
<evidence type="ECO:0000256" key="1">
    <source>
        <dbReference type="PROSITE-ProRule" id="PRU00285"/>
    </source>
</evidence>